<organism evidence="2 3">
    <name type="scientific">Cellulomonas chitinilytica</name>
    <dbReference type="NCBI Taxonomy" id="398759"/>
    <lineage>
        <taxon>Bacteria</taxon>
        <taxon>Bacillati</taxon>
        <taxon>Actinomycetota</taxon>
        <taxon>Actinomycetes</taxon>
        <taxon>Micrococcales</taxon>
        <taxon>Cellulomonadaceae</taxon>
        <taxon>Cellulomonas</taxon>
    </lineage>
</organism>
<name>A0A919P0A4_9CELL</name>
<accession>A0A919P0A4</accession>
<dbReference type="Proteomes" id="UP000632740">
    <property type="component" value="Unassembled WGS sequence"/>
</dbReference>
<reference evidence="2" key="1">
    <citation type="submission" date="2021-01" db="EMBL/GenBank/DDBJ databases">
        <title>Whole genome shotgun sequence of Cellulomonas chitinilytica NBRC 110799.</title>
        <authorList>
            <person name="Komaki H."/>
            <person name="Tamura T."/>
        </authorList>
    </citation>
    <scope>NUCLEOTIDE SEQUENCE</scope>
    <source>
        <strain evidence="2">NBRC 110799</strain>
    </source>
</reference>
<dbReference type="Pfam" id="PF01636">
    <property type="entry name" value="APH"/>
    <property type="match status" value="1"/>
</dbReference>
<proteinExistence type="predicted"/>
<dbReference type="AlphaFoldDB" id="A0A919P0A4"/>
<feature type="domain" description="Aminoglycoside phosphotransferase" evidence="1">
    <location>
        <begin position="59"/>
        <end position="219"/>
    </location>
</feature>
<sequence length="284" mass="31438">MASSRVERMTVAACGIASSLGLPVDEAVVLHESNKVALRLLPCDVMARVAPVEDHVGQLELDVARQLVRTGSPVAAPDPRVEARVYERDSFAVTLWTYYAPHHPDDVEAADYADALVRLHAGMRQVDVPTPHFTERVGQALRLVASRDRTPELDDADRDFLGTTLRNLARRIEERSVAQQVLHGEPYPGNVLSTKDGLLFVDLETCCRGPVEFDLAHAPDEVAERYPGVDLALLRDCRLLGLGMVAAWRWDRDDRLPDGRRLGEEWLGQLREGIDSLGPDAPLD</sequence>
<dbReference type="Gene3D" id="1.10.510.10">
    <property type="entry name" value="Transferase(Phosphotransferase) domain 1"/>
    <property type="match status" value="1"/>
</dbReference>
<dbReference type="RefSeq" id="WP_239069754.1">
    <property type="nucleotide sequence ID" value="NZ_BONK01000001.1"/>
</dbReference>
<comment type="caution">
    <text evidence="2">The sequence shown here is derived from an EMBL/GenBank/DDBJ whole genome shotgun (WGS) entry which is preliminary data.</text>
</comment>
<protein>
    <submittedName>
        <fullName evidence="2">Aminoglycoside phosphotransferase</fullName>
    </submittedName>
</protein>
<gene>
    <name evidence="2" type="ORF">Cch01nite_04810</name>
</gene>
<keyword evidence="3" id="KW-1185">Reference proteome</keyword>
<dbReference type="InterPro" id="IPR011009">
    <property type="entry name" value="Kinase-like_dom_sf"/>
</dbReference>
<evidence type="ECO:0000313" key="2">
    <source>
        <dbReference type="EMBL" id="GIG19757.1"/>
    </source>
</evidence>
<dbReference type="SUPFAM" id="SSF56112">
    <property type="entry name" value="Protein kinase-like (PK-like)"/>
    <property type="match status" value="1"/>
</dbReference>
<evidence type="ECO:0000313" key="3">
    <source>
        <dbReference type="Proteomes" id="UP000632740"/>
    </source>
</evidence>
<dbReference type="InterPro" id="IPR002575">
    <property type="entry name" value="Aminoglycoside_PTrfase"/>
</dbReference>
<evidence type="ECO:0000259" key="1">
    <source>
        <dbReference type="Pfam" id="PF01636"/>
    </source>
</evidence>
<dbReference type="Gene3D" id="1.20.58.840">
    <property type="match status" value="1"/>
</dbReference>
<dbReference type="EMBL" id="BONK01000001">
    <property type="protein sequence ID" value="GIG19757.1"/>
    <property type="molecule type" value="Genomic_DNA"/>
</dbReference>